<comment type="subunit">
    <text evidence="9">The complex comprises the extracytoplasmic solute receptor protein and the two transmembrane proteins.</text>
</comment>
<evidence type="ECO:0000256" key="9">
    <source>
        <dbReference type="RuleBase" id="RU369079"/>
    </source>
</evidence>
<dbReference type="GO" id="GO:0022857">
    <property type="term" value="F:transmembrane transporter activity"/>
    <property type="evidence" value="ECO:0007669"/>
    <property type="project" value="UniProtKB-UniRule"/>
</dbReference>
<evidence type="ECO:0000256" key="8">
    <source>
        <dbReference type="ARBA" id="ARBA00038436"/>
    </source>
</evidence>
<evidence type="ECO:0000256" key="6">
    <source>
        <dbReference type="ARBA" id="ARBA00022989"/>
    </source>
</evidence>
<keyword evidence="2 9" id="KW-0813">Transport</keyword>
<keyword evidence="5 9" id="KW-0812">Transmembrane</keyword>
<dbReference type="PANTHER" id="PTHR35011:SF4">
    <property type="entry name" value="SLL1102 PROTEIN"/>
    <property type="match status" value="1"/>
</dbReference>
<comment type="function">
    <text evidence="9">Part of the tripartite ATP-independent periplasmic (TRAP) transport system.</text>
</comment>
<dbReference type="EMBL" id="CAADEY010000038">
    <property type="protein sequence ID" value="VFJ53033.1"/>
    <property type="molecule type" value="Genomic_DNA"/>
</dbReference>
<dbReference type="PANTHER" id="PTHR35011">
    <property type="entry name" value="2,3-DIKETO-L-GULONATE TRAP TRANSPORTER SMALL PERMEASE PROTEIN YIAM"/>
    <property type="match status" value="1"/>
</dbReference>
<evidence type="ECO:0000256" key="7">
    <source>
        <dbReference type="ARBA" id="ARBA00023136"/>
    </source>
</evidence>
<evidence type="ECO:0000256" key="2">
    <source>
        <dbReference type="ARBA" id="ARBA00022448"/>
    </source>
</evidence>
<dbReference type="InterPro" id="IPR007387">
    <property type="entry name" value="TRAP_DctQ"/>
</dbReference>
<keyword evidence="6 9" id="KW-1133">Transmembrane helix</keyword>
<dbReference type="InterPro" id="IPR055348">
    <property type="entry name" value="DctQ"/>
</dbReference>
<evidence type="ECO:0000256" key="3">
    <source>
        <dbReference type="ARBA" id="ARBA00022475"/>
    </source>
</evidence>
<keyword evidence="7 9" id="KW-0472">Membrane</keyword>
<keyword evidence="3" id="KW-1003">Cell membrane</keyword>
<comment type="subcellular location">
    <subcellularLocation>
        <location evidence="1 9">Cell inner membrane</location>
        <topology evidence="1 9">Multi-pass membrane protein</topology>
    </subcellularLocation>
</comment>
<sequence>MLHTLQKVSDRFTDRLGQVAALLMLLTLVNVFYDATGRYFFRTGSIALQEMEWHLFSLVFLFGIAYALKEEGHVRVDLLYSRLSPRARALINLLGAFLFLIPLAVLIIRGSIPFVVEAYRVGEISGDPGGLTHRWLIKAMIPVSFGFLLVSTAGFVIRNWLVWRAPPPDAPARGPGSGV</sequence>
<feature type="transmembrane region" description="Helical" evidence="9">
    <location>
        <begin position="135"/>
        <end position="157"/>
    </location>
</feature>
<proteinExistence type="inferred from homology"/>
<feature type="transmembrane region" description="Helical" evidence="9">
    <location>
        <begin position="53"/>
        <end position="68"/>
    </location>
</feature>
<evidence type="ECO:0000256" key="5">
    <source>
        <dbReference type="ARBA" id="ARBA00022692"/>
    </source>
</evidence>
<feature type="transmembrane region" description="Helical" evidence="9">
    <location>
        <begin position="89"/>
        <end position="115"/>
    </location>
</feature>
<evidence type="ECO:0000313" key="11">
    <source>
        <dbReference type="EMBL" id="VFJ53033.1"/>
    </source>
</evidence>
<evidence type="ECO:0000256" key="1">
    <source>
        <dbReference type="ARBA" id="ARBA00004429"/>
    </source>
</evidence>
<dbReference type="AlphaFoldDB" id="A0A450SI97"/>
<feature type="transmembrane region" description="Helical" evidence="9">
    <location>
        <begin position="12"/>
        <end position="33"/>
    </location>
</feature>
<reference evidence="11" key="1">
    <citation type="submission" date="2019-02" db="EMBL/GenBank/DDBJ databases">
        <authorList>
            <person name="Gruber-Vodicka R. H."/>
            <person name="Seah K. B. B."/>
        </authorList>
    </citation>
    <scope>NUCLEOTIDE SEQUENCE</scope>
    <source>
        <strain evidence="11">BECK_DK161</strain>
    </source>
</reference>
<evidence type="ECO:0000259" key="10">
    <source>
        <dbReference type="Pfam" id="PF04290"/>
    </source>
</evidence>
<organism evidence="11">
    <name type="scientific">Candidatus Kentrum sp. DK</name>
    <dbReference type="NCBI Taxonomy" id="2126562"/>
    <lineage>
        <taxon>Bacteria</taxon>
        <taxon>Pseudomonadati</taxon>
        <taxon>Pseudomonadota</taxon>
        <taxon>Gammaproteobacteria</taxon>
        <taxon>Candidatus Kentrum</taxon>
    </lineage>
</organism>
<gene>
    <name evidence="11" type="ORF">BECKDK2373C_GA0170839_103829</name>
</gene>
<dbReference type="Pfam" id="PF04290">
    <property type="entry name" value="DctQ"/>
    <property type="match status" value="1"/>
</dbReference>
<accession>A0A450SI97</accession>
<feature type="domain" description="Tripartite ATP-independent periplasmic transporters DctQ component" evidence="10">
    <location>
        <begin position="30"/>
        <end position="160"/>
    </location>
</feature>
<evidence type="ECO:0000256" key="4">
    <source>
        <dbReference type="ARBA" id="ARBA00022519"/>
    </source>
</evidence>
<protein>
    <recommendedName>
        <fullName evidence="9">TRAP transporter small permease protein</fullName>
    </recommendedName>
</protein>
<comment type="similarity">
    <text evidence="8 9">Belongs to the TRAP transporter small permease family.</text>
</comment>
<dbReference type="GO" id="GO:0005886">
    <property type="term" value="C:plasma membrane"/>
    <property type="evidence" value="ECO:0007669"/>
    <property type="project" value="UniProtKB-SubCell"/>
</dbReference>
<keyword evidence="4 9" id="KW-0997">Cell inner membrane</keyword>
<name>A0A450SI97_9GAMM</name>